<feature type="transmembrane region" description="Helical" evidence="6">
    <location>
        <begin position="309"/>
        <end position="334"/>
    </location>
</feature>
<dbReference type="Proteomes" id="UP000051401">
    <property type="component" value="Unassembled WGS sequence"/>
</dbReference>
<evidence type="ECO:0000313" key="7">
    <source>
        <dbReference type="EMBL" id="KRS15964.1"/>
    </source>
</evidence>
<evidence type="ECO:0000256" key="1">
    <source>
        <dbReference type="ARBA" id="ARBA00004651"/>
    </source>
</evidence>
<protein>
    <submittedName>
        <fullName evidence="8">H+ Antiporter protein</fullName>
    </submittedName>
    <submittedName>
        <fullName evidence="7">Major facilitator transporter</fullName>
    </submittedName>
</protein>
<dbReference type="RefSeq" id="WP_057819075.1">
    <property type="nucleotide sequence ID" value="NZ_CP031598.1"/>
</dbReference>
<reference evidence="8 10" key="2">
    <citation type="submission" date="2018-08" db="EMBL/GenBank/DDBJ databases">
        <title>Genetic Globetrotter - A new plasmid hitch-hiking vast phylogenetic and geographic distances.</title>
        <authorList>
            <person name="Vollmers J."/>
            <person name="Petersen J."/>
        </authorList>
    </citation>
    <scope>NUCLEOTIDE SEQUENCE [LARGE SCALE GENOMIC DNA]</scope>
    <source>
        <strain evidence="8 10">DSM 26383</strain>
    </source>
</reference>
<proteinExistence type="predicted"/>
<gene>
    <name evidence="8" type="ORF">RIdsm_03790</name>
    <name evidence="7" type="ORF">XM52_20595</name>
</gene>
<feature type="transmembrane region" description="Helical" evidence="6">
    <location>
        <begin position="45"/>
        <end position="65"/>
    </location>
</feature>
<dbReference type="GO" id="GO:0022857">
    <property type="term" value="F:transmembrane transporter activity"/>
    <property type="evidence" value="ECO:0007669"/>
    <property type="project" value="InterPro"/>
</dbReference>
<feature type="transmembrane region" description="Helical" evidence="6">
    <location>
        <begin position="218"/>
        <end position="240"/>
    </location>
</feature>
<feature type="transmembrane region" description="Helical" evidence="6">
    <location>
        <begin position="346"/>
        <end position="365"/>
    </location>
</feature>
<dbReference type="EMBL" id="CP031598">
    <property type="protein sequence ID" value="QEW27965.1"/>
    <property type="molecule type" value="Genomic_DNA"/>
</dbReference>
<dbReference type="OrthoDB" id="4368225at2"/>
<accession>A0A0T5P499</accession>
<dbReference type="SUPFAM" id="SSF103473">
    <property type="entry name" value="MFS general substrate transporter"/>
    <property type="match status" value="1"/>
</dbReference>
<dbReference type="PATRIC" id="fig|540747.5.peg.1881"/>
<evidence type="ECO:0000256" key="6">
    <source>
        <dbReference type="SAM" id="Phobius"/>
    </source>
</evidence>
<dbReference type="KEGG" id="rid:RIdsm_03790"/>
<keyword evidence="3 6" id="KW-0812">Transmembrane</keyword>
<dbReference type="PANTHER" id="PTHR23513">
    <property type="entry name" value="INTEGRAL MEMBRANE EFFLUX PROTEIN-RELATED"/>
    <property type="match status" value="1"/>
</dbReference>
<dbReference type="EMBL" id="LAXI01000017">
    <property type="protein sequence ID" value="KRS15964.1"/>
    <property type="molecule type" value="Genomic_DNA"/>
</dbReference>
<evidence type="ECO:0000256" key="5">
    <source>
        <dbReference type="ARBA" id="ARBA00023136"/>
    </source>
</evidence>
<feature type="transmembrane region" description="Helical" evidence="6">
    <location>
        <begin position="12"/>
        <end position="33"/>
    </location>
</feature>
<feature type="transmembrane region" description="Helical" evidence="6">
    <location>
        <begin position="371"/>
        <end position="396"/>
    </location>
</feature>
<dbReference type="Pfam" id="PF07690">
    <property type="entry name" value="MFS_1"/>
    <property type="match status" value="1"/>
</dbReference>
<dbReference type="Gene3D" id="1.20.1250.20">
    <property type="entry name" value="MFS general substrate transporter like domains"/>
    <property type="match status" value="1"/>
</dbReference>
<evidence type="ECO:0000313" key="9">
    <source>
        <dbReference type="Proteomes" id="UP000051401"/>
    </source>
</evidence>
<evidence type="ECO:0000256" key="3">
    <source>
        <dbReference type="ARBA" id="ARBA00022692"/>
    </source>
</evidence>
<dbReference type="InterPro" id="IPR011701">
    <property type="entry name" value="MFS"/>
</dbReference>
<keyword evidence="4 6" id="KW-1133">Transmembrane helix</keyword>
<keyword evidence="9" id="KW-1185">Reference proteome</keyword>
<comment type="subcellular location">
    <subcellularLocation>
        <location evidence="1">Cell membrane</location>
        <topology evidence="1">Multi-pass membrane protein</topology>
    </subcellularLocation>
</comment>
<dbReference type="Proteomes" id="UP000325785">
    <property type="component" value="Chromosome"/>
</dbReference>
<evidence type="ECO:0000256" key="4">
    <source>
        <dbReference type="ARBA" id="ARBA00022989"/>
    </source>
</evidence>
<dbReference type="InterPro" id="IPR036259">
    <property type="entry name" value="MFS_trans_sf"/>
</dbReference>
<reference evidence="7 9" key="1">
    <citation type="submission" date="2015-04" db="EMBL/GenBank/DDBJ databases">
        <title>The draft genome sequence of Roseovarius indicus B108T.</title>
        <authorList>
            <person name="Li G."/>
            <person name="Lai Q."/>
            <person name="Shao Z."/>
            <person name="Yan P."/>
        </authorList>
    </citation>
    <scope>NUCLEOTIDE SEQUENCE [LARGE SCALE GENOMIC DNA]</scope>
    <source>
        <strain evidence="7 9">B108</strain>
    </source>
</reference>
<keyword evidence="5 6" id="KW-0472">Membrane</keyword>
<sequence>MLGLFANRTYAALFSAQVIALLGTGLMTVALGLLAYDLAGADAGVVLGVALTIKMVCYVVLSPVAQALAQKLPRKPVLVGADLVRVGVALCLPFVSEVWQIYGLIFVLQSASATFTPAYQATLPDLLPDEGDYTRALSLSRLAYDLENLTSPALAALLLTVTGYGALFAGTAVGFAGSALLIGMAAVPALDPASGARPFRERLTRGARIYLATPRLRGLLALNLAACSAGAFVLVNTVVLVRGQMGGSESDLAIAMAAFGTGSMVAALMLPRLLEQGNDRRVMMSGATGAAAVCVGLGAWIAMAGLPGWGVFLMLWAVIGFCYASILTPSGRLLRSSAHAEDRPAVFAAQFALSHAGWLVTYPLAGWAGKALGMGAALALLGGLALLGVVAARLVWPAGLGRVVEHEHPDLPPDHPHLRAHHGNRRHAHVFVIDDEHRAWPTQG</sequence>
<evidence type="ECO:0000256" key="2">
    <source>
        <dbReference type="ARBA" id="ARBA00022475"/>
    </source>
</evidence>
<dbReference type="STRING" id="540747.SAMN04488031_11339"/>
<feature type="transmembrane region" description="Helical" evidence="6">
    <location>
        <begin position="252"/>
        <end position="270"/>
    </location>
</feature>
<dbReference type="GO" id="GO:0005886">
    <property type="term" value="C:plasma membrane"/>
    <property type="evidence" value="ECO:0007669"/>
    <property type="project" value="UniProtKB-SubCell"/>
</dbReference>
<dbReference type="AlphaFoldDB" id="A0A0T5P499"/>
<keyword evidence="2" id="KW-1003">Cell membrane</keyword>
<name>A0A0T5P499_9RHOB</name>
<evidence type="ECO:0000313" key="8">
    <source>
        <dbReference type="EMBL" id="QEW27965.1"/>
    </source>
</evidence>
<evidence type="ECO:0000313" key="10">
    <source>
        <dbReference type="Proteomes" id="UP000325785"/>
    </source>
</evidence>
<feature type="transmembrane region" description="Helical" evidence="6">
    <location>
        <begin position="282"/>
        <end position="303"/>
    </location>
</feature>
<dbReference type="CDD" id="cd06173">
    <property type="entry name" value="MFS_MefA_like"/>
    <property type="match status" value="1"/>
</dbReference>
<dbReference type="PANTHER" id="PTHR23513:SF6">
    <property type="entry name" value="MAJOR FACILITATOR SUPERFAMILY ASSOCIATED DOMAIN-CONTAINING PROTEIN"/>
    <property type="match status" value="1"/>
</dbReference>
<organism evidence="7 9">
    <name type="scientific">Roseovarius indicus</name>
    <dbReference type="NCBI Taxonomy" id="540747"/>
    <lineage>
        <taxon>Bacteria</taxon>
        <taxon>Pseudomonadati</taxon>
        <taxon>Pseudomonadota</taxon>
        <taxon>Alphaproteobacteria</taxon>
        <taxon>Rhodobacterales</taxon>
        <taxon>Roseobacteraceae</taxon>
        <taxon>Roseovarius</taxon>
    </lineage>
</organism>